<accession>A0AAV4Q6B5</accession>
<evidence type="ECO:0000256" key="2">
    <source>
        <dbReference type="PROSITE-ProRule" id="PRU00285"/>
    </source>
</evidence>
<evidence type="ECO:0000313" key="7">
    <source>
        <dbReference type="Proteomes" id="UP001054837"/>
    </source>
</evidence>
<dbReference type="GO" id="GO:0009408">
    <property type="term" value="P:response to heat"/>
    <property type="evidence" value="ECO:0007669"/>
    <property type="project" value="TreeGrafter"/>
</dbReference>
<dbReference type="InterPro" id="IPR008978">
    <property type="entry name" value="HSP20-like_chaperone"/>
</dbReference>
<dbReference type="InterPro" id="IPR002068">
    <property type="entry name" value="A-crystallin/Hsp20_dom"/>
</dbReference>
<dbReference type="Pfam" id="PF00011">
    <property type="entry name" value="HSP20"/>
    <property type="match status" value="1"/>
</dbReference>
<dbReference type="GO" id="GO:0005737">
    <property type="term" value="C:cytoplasm"/>
    <property type="evidence" value="ECO:0007669"/>
    <property type="project" value="TreeGrafter"/>
</dbReference>
<organism evidence="6 7">
    <name type="scientific">Caerostris darwini</name>
    <dbReference type="NCBI Taxonomy" id="1538125"/>
    <lineage>
        <taxon>Eukaryota</taxon>
        <taxon>Metazoa</taxon>
        <taxon>Ecdysozoa</taxon>
        <taxon>Arthropoda</taxon>
        <taxon>Chelicerata</taxon>
        <taxon>Arachnida</taxon>
        <taxon>Araneae</taxon>
        <taxon>Araneomorphae</taxon>
        <taxon>Entelegynae</taxon>
        <taxon>Araneoidea</taxon>
        <taxon>Araneidae</taxon>
        <taxon>Caerostris</taxon>
    </lineage>
</organism>
<dbReference type="PRINTS" id="PR00299">
    <property type="entry name" value="ACRYSTALLIN"/>
</dbReference>
<comment type="similarity">
    <text evidence="2 3">Belongs to the small heat shock protein (HSP20) family.</text>
</comment>
<dbReference type="InterPro" id="IPR001436">
    <property type="entry name" value="Alpha-crystallin/sHSP_animal"/>
</dbReference>
<feature type="coiled-coil region" evidence="4">
    <location>
        <begin position="148"/>
        <end position="175"/>
    </location>
</feature>
<evidence type="ECO:0000256" key="3">
    <source>
        <dbReference type="RuleBase" id="RU003616"/>
    </source>
</evidence>
<dbReference type="AlphaFoldDB" id="A0AAV4Q6B5"/>
<dbReference type="Proteomes" id="UP001054837">
    <property type="component" value="Unassembled WGS sequence"/>
</dbReference>
<dbReference type="PANTHER" id="PTHR45640:SF13">
    <property type="entry name" value="HEAT SHOCK PROTEIN 22-RELATED"/>
    <property type="match status" value="1"/>
</dbReference>
<feature type="domain" description="SHSP" evidence="5">
    <location>
        <begin position="32"/>
        <end position="143"/>
    </location>
</feature>
<keyword evidence="1" id="KW-0346">Stress response</keyword>
<gene>
    <name evidence="6" type="primary">l(2)efl</name>
    <name evidence="6" type="ORF">CDAR_482591</name>
</gene>
<evidence type="ECO:0000256" key="4">
    <source>
        <dbReference type="SAM" id="Coils"/>
    </source>
</evidence>
<name>A0AAV4Q6B5_9ARAC</name>
<dbReference type="GO" id="GO:0005634">
    <property type="term" value="C:nucleus"/>
    <property type="evidence" value="ECO:0007669"/>
    <property type="project" value="TreeGrafter"/>
</dbReference>
<reference evidence="6 7" key="1">
    <citation type="submission" date="2021-06" db="EMBL/GenBank/DDBJ databases">
        <title>Caerostris darwini draft genome.</title>
        <authorList>
            <person name="Kono N."/>
            <person name="Arakawa K."/>
        </authorList>
    </citation>
    <scope>NUCLEOTIDE SEQUENCE [LARGE SCALE GENOMIC DNA]</scope>
</reference>
<evidence type="ECO:0000256" key="1">
    <source>
        <dbReference type="ARBA" id="ARBA00023016"/>
    </source>
</evidence>
<dbReference type="PROSITE" id="PS01031">
    <property type="entry name" value="SHSP"/>
    <property type="match status" value="1"/>
</dbReference>
<dbReference type="EMBL" id="BPLQ01003829">
    <property type="protein sequence ID" value="GIY03611.1"/>
    <property type="molecule type" value="Genomic_DNA"/>
</dbReference>
<evidence type="ECO:0000313" key="6">
    <source>
        <dbReference type="EMBL" id="GIY03611.1"/>
    </source>
</evidence>
<dbReference type="CDD" id="cd06526">
    <property type="entry name" value="metazoan_ACD"/>
    <property type="match status" value="1"/>
</dbReference>
<keyword evidence="7" id="KW-1185">Reference proteome</keyword>
<dbReference type="PANTHER" id="PTHR45640">
    <property type="entry name" value="HEAT SHOCK PROTEIN HSP-12.2-RELATED"/>
    <property type="match status" value="1"/>
</dbReference>
<dbReference type="GO" id="GO:0051082">
    <property type="term" value="F:unfolded protein binding"/>
    <property type="evidence" value="ECO:0007669"/>
    <property type="project" value="TreeGrafter"/>
</dbReference>
<dbReference type="GO" id="GO:0042026">
    <property type="term" value="P:protein refolding"/>
    <property type="evidence" value="ECO:0007669"/>
    <property type="project" value="TreeGrafter"/>
</dbReference>
<sequence>MFGSVLRDLYEPTDYIVPSGDFHIPYFIIRQRPQATVAPRRSDAKRDSNKFQVMVNVKLFRPHEIDVKTVDNFVVIHAKHEEQADEYGFVTREFTRRCRLPDDVEPRTVTSSLSQDGVLTIQAPRKMLEPPTKNERIVPITIQLPAAVVVAQKLLQKLQQQLQEQKQKAAQQASKEPKQ</sequence>
<keyword evidence="4" id="KW-0175">Coiled coil</keyword>
<evidence type="ECO:0000259" key="5">
    <source>
        <dbReference type="PROSITE" id="PS01031"/>
    </source>
</evidence>
<comment type="caution">
    <text evidence="6">The sequence shown here is derived from an EMBL/GenBank/DDBJ whole genome shotgun (WGS) entry which is preliminary data.</text>
</comment>
<protein>
    <submittedName>
        <fullName evidence="6">Protein lethal(2)essential for life</fullName>
    </submittedName>
</protein>
<dbReference type="SUPFAM" id="SSF49764">
    <property type="entry name" value="HSP20-like chaperones"/>
    <property type="match status" value="1"/>
</dbReference>
<dbReference type="Gene3D" id="2.60.40.790">
    <property type="match status" value="1"/>
</dbReference>
<proteinExistence type="inferred from homology"/>